<dbReference type="AlphaFoldDB" id="A0A084G0S2"/>
<accession>A0A084G0S2</accession>
<dbReference type="RefSeq" id="XP_016640733.1">
    <property type="nucleotide sequence ID" value="XM_016789616.1"/>
</dbReference>
<dbReference type="OrthoDB" id="5294024at2759"/>
<keyword evidence="4 7" id="KW-0812">Transmembrane</keyword>
<evidence type="ECO:0000256" key="3">
    <source>
        <dbReference type="ARBA" id="ARBA00006757"/>
    </source>
</evidence>
<evidence type="ECO:0000256" key="2">
    <source>
        <dbReference type="ARBA" id="ARBA00005179"/>
    </source>
</evidence>
<feature type="transmembrane region" description="Helical" evidence="7">
    <location>
        <begin position="75"/>
        <end position="96"/>
    </location>
</feature>
<evidence type="ECO:0000313" key="8">
    <source>
        <dbReference type="EMBL" id="KEZ40934.1"/>
    </source>
</evidence>
<proteinExistence type="inferred from homology"/>
<feature type="transmembrane region" description="Helical" evidence="7">
    <location>
        <begin position="225"/>
        <end position="246"/>
    </location>
</feature>
<evidence type="ECO:0000256" key="4">
    <source>
        <dbReference type="ARBA" id="ARBA00022692"/>
    </source>
</evidence>
<dbReference type="GeneID" id="27726901"/>
<dbReference type="OMA" id="LWWYWPE"/>
<name>A0A084G0S2_PSEDA</name>
<evidence type="ECO:0000313" key="9">
    <source>
        <dbReference type="Proteomes" id="UP000028545"/>
    </source>
</evidence>
<evidence type="ECO:0000256" key="5">
    <source>
        <dbReference type="ARBA" id="ARBA00022989"/>
    </source>
</evidence>
<protein>
    <recommendedName>
        <fullName evidence="10">Integral membrane protein</fullName>
    </recommendedName>
</protein>
<organism evidence="8 9">
    <name type="scientific">Pseudallescheria apiosperma</name>
    <name type="common">Scedosporium apiospermum</name>
    <dbReference type="NCBI Taxonomy" id="563466"/>
    <lineage>
        <taxon>Eukaryota</taxon>
        <taxon>Fungi</taxon>
        <taxon>Dikarya</taxon>
        <taxon>Ascomycota</taxon>
        <taxon>Pezizomycotina</taxon>
        <taxon>Sordariomycetes</taxon>
        <taxon>Hypocreomycetidae</taxon>
        <taxon>Microascales</taxon>
        <taxon>Microascaceae</taxon>
        <taxon>Scedosporium</taxon>
    </lineage>
</organism>
<reference evidence="8 9" key="1">
    <citation type="journal article" date="2014" name="Genome Announc.">
        <title>Draft genome sequence of the pathogenic fungus Scedosporium apiospermum.</title>
        <authorList>
            <person name="Vandeputte P."/>
            <person name="Ghamrawi S."/>
            <person name="Rechenmann M."/>
            <person name="Iltis A."/>
            <person name="Giraud S."/>
            <person name="Fleury M."/>
            <person name="Thornton C."/>
            <person name="Delhaes L."/>
            <person name="Meyer W."/>
            <person name="Papon N."/>
            <person name="Bouchara J.P."/>
        </authorList>
    </citation>
    <scope>NUCLEOTIDE SEQUENCE [LARGE SCALE GENOMIC DNA]</scope>
    <source>
        <strain evidence="8 9">IHEM 14462</strain>
    </source>
</reference>
<feature type="transmembrane region" description="Helical" evidence="7">
    <location>
        <begin position="190"/>
        <end position="213"/>
    </location>
</feature>
<dbReference type="InterPro" id="IPR039020">
    <property type="entry name" value="PaxB-like"/>
</dbReference>
<dbReference type="GO" id="GO:0016829">
    <property type="term" value="F:lyase activity"/>
    <property type="evidence" value="ECO:0007669"/>
    <property type="project" value="InterPro"/>
</dbReference>
<dbReference type="PANTHER" id="PTHR42038:SF2">
    <property type="entry name" value="TERPENE CYCLASE AUSL"/>
    <property type="match status" value="1"/>
</dbReference>
<comment type="pathway">
    <text evidence="2">Secondary metabolite biosynthesis.</text>
</comment>
<comment type="similarity">
    <text evidence="3">Belongs to the paxB family.</text>
</comment>
<keyword evidence="6 7" id="KW-0472">Membrane</keyword>
<dbReference type="EMBL" id="JOWA01000111">
    <property type="protein sequence ID" value="KEZ40934.1"/>
    <property type="molecule type" value="Genomic_DNA"/>
</dbReference>
<dbReference type="KEGG" id="sapo:SAPIO_CDS7829"/>
<evidence type="ECO:0000256" key="6">
    <source>
        <dbReference type="ARBA" id="ARBA00023136"/>
    </source>
</evidence>
<dbReference type="GO" id="GO:0016020">
    <property type="term" value="C:membrane"/>
    <property type="evidence" value="ECO:0007669"/>
    <property type="project" value="UniProtKB-SubCell"/>
</dbReference>
<dbReference type="HOGENOM" id="CLU_087059_0_0_1"/>
<dbReference type="PANTHER" id="PTHR42038">
    <property type="match status" value="1"/>
</dbReference>
<keyword evidence="5 7" id="KW-1133">Transmembrane helix</keyword>
<sequence>MGQTDIPPPHCPPWLIPASTVLLALGILLWLLTYILMTPRSLSTKSSPIPLLALSVNLSWEIIFALYVTEHILERAGFVLWLLFDVAIIHVTLRAAPYERPPFLARNLGTVLAAMVGVGCLAQWTVVVWWVEVPGRGHGDKRGKWWGGVEGIDTTELAYWTAGVAQVLGSGLSLGDLVRRGHSGGTSYGIWLARTIGSQFGLTLNSGILWRYWPEAHAYYLTPPSLFILGATTAFDLLYGAVLWYVKKTERQLPDGRLVAGAWHGGSPGEADKKVQ</sequence>
<evidence type="ECO:0000256" key="1">
    <source>
        <dbReference type="ARBA" id="ARBA00004141"/>
    </source>
</evidence>
<comment type="subcellular location">
    <subcellularLocation>
        <location evidence="1">Membrane</location>
        <topology evidence="1">Multi-pass membrane protein</topology>
    </subcellularLocation>
</comment>
<evidence type="ECO:0000256" key="7">
    <source>
        <dbReference type="SAM" id="Phobius"/>
    </source>
</evidence>
<keyword evidence="9" id="KW-1185">Reference proteome</keyword>
<dbReference type="Pfam" id="PF25129">
    <property type="entry name" value="Pyr4-TMTC"/>
    <property type="match status" value="1"/>
</dbReference>
<dbReference type="Proteomes" id="UP000028545">
    <property type="component" value="Unassembled WGS sequence"/>
</dbReference>
<evidence type="ECO:0008006" key="10">
    <source>
        <dbReference type="Google" id="ProtNLM"/>
    </source>
</evidence>
<feature type="transmembrane region" description="Helical" evidence="7">
    <location>
        <begin position="14"/>
        <end position="37"/>
    </location>
</feature>
<comment type="caution">
    <text evidence="8">The sequence shown here is derived from an EMBL/GenBank/DDBJ whole genome shotgun (WGS) entry which is preliminary data.</text>
</comment>
<feature type="transmembrane region" description="Helical" evidence="7">
    <location>
        <begin position="108"/>
        <end position="131"/>
    </location>
</feature>
<dbReference type="VEuPathDB" id="FungiDB:SAPIO_CDS7829"/>
<gene>
    <name evidence="8" type="ORF">SAPIO_CDS7829</name>
</gene>